<dbReference type="AlphaFoldDB" id="A0A4C1T0J9"/>
<keyword evidence="3" id="KW-1185">Reference proteome</keyword>
<sequence>MADLKVNLAFGDDPTHLQYQLSYRLTVKRHAKLSVLDVVGESAVTTVNATLVVLCQRGEIKFKLPQSGIKRLREPSHNISSGRLSPDECLAELVPISGVEGLCQKKIIQHATYEQIRTTMGPASMLPPRYHKDYLTVVELEHVTNVTPVTNYRLREIPRCLHETLYCRERKGGLGVAWRLRMRSSSDEKAYRLEPRAADFRGGKFGALGNQSSHKQFKIRLGIRYVDIINERQLPALPQKDSTQPRREQAPLPPANEISIESLHLRLERTE</sequence>
<evidence type="ECO:0000256" key="1">
    <source>
        <dbReference type="SAM" id="MobiDB-lite"/>
    </source>
</evidence>
<comment type="caution">
    <text evidence="2">The sequence shown here is derived from an EMBL/GenBank/DDBJ whole genome shotgun (WGS) entry which is preliminary data.</text>
</comment>
<dbReference type="EMBL" id="BGZK01000028">
    <property type="protein sequence ID" value="GBP08012.1"/>
    <property type="molecule type" value="Genomic_DNA"/>
</dbReference>
<feature type="region of interest" description="Disordered" evidence="1">
    <location>
        <begin position="236"/>
        <end position="259"/>
    </location>
</feature>
<evidence type="ECO:0000313" key="2">
    <source>
        <dbReference type="EMBL" id="GBP08012.1"/>
    </source>
</evidence>
<proteinExistence type="predicted"/>
<accession>A0A4C1T0J9</accession>
<organism evidence="2 3">
    <name type="scientific">Eumeta variegata</name>
    <name type="common">Bagworm moth</name>
    <name type="synonym">Eumeta japonica</name>
    <dbReference type="NCBI Taxonomy" id="151549"/>
    <lineage>
        <taxon>Eukaryota</taxon>
        <taxon>Metazoa</taxon>
        <taxon>Ecdysozoa</taxon>
        <taxon>Arthropoda</taxon>
        <taxon>Hexapoda</taxon>
        <taxon>Insecta</taxon>
        <taxon>Pterygota</taxon>
        <taxon>Neoptera</taxon>
        <taxon>Endopterygota</taxon>
        <taxon>Lepidoptera</taxon>
        <taxon>Glossata</taxon>
        <taxon>Ditrysia</taxon>
        <taxon>Tineoidea</taxon>
        <taxon>Psychidae</taxon>
        <taxon>Oiketicinae</taxon>
        <taxon>Eumeta</taxon>
    </lineage>
</organism>
<reference evidence="2 3" key="1">
    <citation type="journal article" date="2019" name="Commun. Biol.">
        <title>The bagworm genome reveals a unique fibroin gene that provides high tensile strength.</title>
        <authorList>
            <person name="Kono N."/>
            <person name="Nakamura H."/>
            <person name="Ohtoshi R."/>
            <person name="Tomita M."/>
            <person name="Numata K."/>
            <person name="Arakawa K."/>
        </authorList>
    </citation>
    <scope>NUCLEOTIDE SEQUENCE [LARGE SCALE GENOMIC DNA]</scope>
</reference>
<dbReference type="Proteomes" id="UP000299102">
    <property type="component" value="Unassembled WGS sequence"/>
</dbReference>
<gene>
    <name evidence="2" type="ORF">EVAR_78134_1</name>
</gene>
<protein>
    <submittedName>
        <fullName evidence="2">Uncharacterized protein</fullName>
    </submittedName>
</protein>
<evidence type="ECO:0000313" key="3">
    <source>
        <dbReference type="Proteomes" id="UP000299102"/>
    </source>
</evidence>
<name>A0A4C1T0J9_EUMVA</name>